<name>A0A381WUE3_9ZZZZ</name>
<gene>
    <name evidence="1" type="ORF">METZ01_LOCUS108944</name>
</gene>
<dbReference type="EMBL" id="UINC01012905">
    <property type="protein sequence ID" value="SVA56090.1"/>
    <property type="molecule type" value="Genomic_DNA"/>
</dbReference>
<accession>A0A381WUE3</accession>
<dbReference type="AlphaFoldDB" id="A0A381WUE3"/>
<protein>
    <submittedName>
        <fullName evidence="1">Uncharacterized protein</fullName>
    </submittedName>
</protein>
<sequence length="24" mass="2660">MSIRGLHALGTCHGLGMIFKFIKE</sequence>
<reference evidence="1" key="1">
    <citation type="submission" date="2018-05" db="EMBL/GenBank/DDBJ databases">
        <authorList>
            <person name="Lanie J.A."/>
            <person name="Ng W.-L."/>
            <person name="Kazmierczak K.M."/>
            <person name="Andrzejewski T.M."/>
            <person name="Davidsen T.M."/>
            <person name="Wayne K.J."/>
            <person name="Tettelin H."/>
            <person name="Glass J.I."/>
            <person name="Rusch D."/>
            <person name="Podicherti R."/>
            <person name="Tsui H.-C.T."/>
            <person name="Winkler M.E."/>
        </authorList>
    </citation>
    <scope>NUCLEOTIDE SEQUENCE</scope>
</reference>
<proteinExistence type="predicted"/>
<evidence type="ECO:0000313" key="1">
    <source>
        <dbReference type="EMBL" id="SVA56090.1"/>
    </source>
</evidence>
<organism evidence="1">
    <name type="scientific">marine metagenome</name>
    <dbReference type="NCBI Taxonomy" id="408172"/>
    <lineage>
        <taxon>unclassified sequences</taxon>
        <taxon>metagenomes</taxon>
        <taxon>ecological metagenomes</taxon>
    </lineage>
</organism>